<dbReference type="AlphaFoldDB" id="B2DCM4"/>
<dbReference type="EMBL" id="AB353724">
    <property type="protein sequence ID" value="BAG24383.1"/>
    <property type="molecule type" value="Genomic_DNA"/>
</dbReference>
<organism evidence="1">
    <name type="scientific">Staphylococcus saprophyticus</name>
    <dbReference type="NCBI Taxonomy" id="29385"/>
    <lineage>
        <taxon>Bacteria</taxon>
        <taxon>Bacillati</taxon>
        <taxon>Bacillota</taxon>
        <taxon>Bacilli</taxon>
        <taxon>Bacillales</taxon>
        <taxon>Staphylococcaceae</taxon>
        <taxon>Staphylococcus</taxon>
    </lineage>
</organism>
<reference evidence="1" key="1">
    <citation type="journal article" date="2008" name="Antimicrob. Agents Chemother.">
        <title>Methicillin-Resistant Staphylococcus saprophyticus Isolates Carrying Staphylococcal Cassette Chromosome mec Have Emerged in Urogenital Tract Infections.</title>
        <authorList>
            <person name="Higashide M."/>
            <person name="Kuroda M."/>
            <person name="Ohmura C.T.N."/>
            <person name="Kumano M."/>
            <person name="Ohkawa S."/>
            <person name="Ichimura S."/>
            <person name="Ohta T."/>
        </authorList>
    </citation>
    <scope>NUCLEOTIDE SEQUENCE</scope>
    <source>
        <strain evidence="1">TSU 33</strain>
    </source>
</reference>
<sequence>MDNAFRILTIYNRLLQNKSINKQSLKLELDKSPRMILETSYMKVNHG</sequence>
<name>B2DCM4_STASA</name>
<accession>B2DCM4</accession>
<proteinExistence type="predicted"/>
<protein>
    <submittedName>
        <fullName evidence="1">Uncharacterized protein</fullName>
    </submittedName>
</protein>
<evidence type="ECO:0000313" key="1">
    <source>
        <dbReference type="EMBL" id="BAG24383.1"/>
    </source>
</evidence>
<dbReference type="RefSeq" id="WP_231098512.1">
    <property type="nucleotide sequence ID" value="NZ_JAIWMM010000001.1"/>
</dbReference>